<feature type="compositionally biased region" description="Basic and acidic residues" evidence="9">
    <location>
        <begin position="21"/>
        <end position="40"/>
    </location>
</feature>
<feature type="compositionally biased region" description="Basic and acidic residues" evidence="9">
    <location>
        <begin position="267"/>
        <end position="276"/>
    </location>
</feature>
<evidence type="ECO:0000256" key="4">
    <source>
        <dbReference type="ARBA" id="ARBA00022723"/>
    </source>
</evidence>
<evidence type="ECO:0000256" key="3">
    <source>
        <dbReference type="ARBA" id="ARBA00022679"/>
    </source>
</evidence>
<accession>A0ABD3N5Z0</accession>
<evidence type="ECO:0000256" key="8">
    <source>
        <dbReference type="PROSITE-ProRule" id="PRU00322"/>
    </source>
</evidence>
<feature type="compositionally biased region" description="Low complexity" evidence="9">
    <location>
        <begin position="133"/>
        <end position="147"/>
    </location>
</feature>
<dbReference type="GO" id="GO:0061630">
    <property type="term" value="F:ubiquitin protein ligase activity"/>
    <property type="evidence" value="ECO:0007669"/>
    <property type="project" value="UniProtKB-EC"/>
</dbReference>
<dbReference type="Gene3D" id="2.30.30.380">
    <property type="entry name" value="Zn-finger domain of Sec23/24"/>
    <property type="match status" value="1"/>
</dbReference>
<dbReference type="Pfam" id="PF13639">
    <property type="entry name" value="zf-RING_2"/>
    <property type="match status" value="1"/>
</dbReference>
<dbReference type="Proteomes" id="UP001530315">
    <property type="component" value="Unassembled WGS sequence"/>
</dbReference>
<evidence type="ECO:0000256" key="2">
    <source>
        <dbReference type="ARBA" id="ARBA00012483"/>
    </source>
</evidence>
<evidence type="ECO:0000256" key="7">
    <source>
        <dbReference type="ARBA" id="ARBA00022833"/>
    </source>
</evidence>
<keyword evidence="5 8" id="KW-0863">Zinc-finger</keyword>
<evidence type="ECO:0000259" key="11">
    <source>
        <dbReference type="PROSITE" id="PS50199"/>
    </source>
</evidence>
<evidence type="ECO:0000313" key="13">
    <source>
        <dbReference type="Proteomes" id="UP001530315"/>
    </source>
</evidence>
<keyword evidence="13" id="KW-1185">Reference proteome</keyword>
<dbReference type="InterPro" id="IPR001876">
    <property type="entry name" value="Znf_RanBP2"/>
</dbReference>
<dbReference type="CDD" id="cd16454">
    <property type="entry name" value="RING-H2_PA-TM-RING"/>
    <property type="match status" value="1"/>
</dbReference>
<dbReference type="SUPFAM" id="SSF57850">
    <property type="entry name" value="RING/U-box"/>
    <property type="match status" value="1"/>
</dbReference>
<keyword evidence="4" id="KW-0479">Metal-binding</keyword>
<evidence type="ECO:0000256" key="6">
    <source>
        <dbReference type="ARBA" id="ARBA00022786"/>
    </source>
</evidence>
<dbReference type="Gene3D" id="3.30.40.10">
    <property type="entry name" value="Zinc/RING finger domain, C3HC4 (zinc finger)"/>
    <property type="match status" value="1"/>
</dbReference>
<name>A0ABD3N5Z0_9STRA</name>
<dbReference type="PROSITE" id="PS50199">
    <property type="entry name" value="ZF_RANBP2_2"/>
    <property type="match status" value="1"/>
</dbReference>
<dbReference type="AlphaFoldDB" id="A0ABD3N5Z0"/>
<sequence>MSLIDLAGSSSADEEGTICHSPDELQSDRSRPASEEELRGRLLRKKKLRNKRKIDNGIKYAAATTRGEGSIRASSSPSLSSARKAPPNPMRDQEKLEALRRARRWHEERKRGRFGDRLVGGASAAPVVVAAADSAGGNGGAPSASSRSSRDASLDGISEVPLVASSSSSGGTQAPRSRKIGRREAKERARKWAESLRSSGTNGQEEEGDGEGKGEGEGEVIDLSSPSADSSRSSPARSIWRGGHPSYSASSFGLPRGSAADGMGRSSRMETRREQPPYHVEISSNAAAFGGARSEPQRQEQWACPRCTLLNHRDRLKCDACLCDNPSRNNTDDRGGAPARRFYFDVDDDNRFVPESGRVSSDDHAAGSAVPAVAVAPVASGRAPNSHVGISRGSALISNYRDLRGALDAAEAAGSFRALGHGYRNTGTASGDPRRALGGMLAGGIHQQSFASSDGDGWGRPRNFNPPTLVSHGVSRNTAFLSHLLQAMTYADSGRGQRESLDDMSYERLLQLFGDGGENRGASSETISSLPVSTIVDPERELPEDKRQCCICLEDFCRGEGRTSLPCLHGYHTGCVNRWLSSNGSCPVCKTSVSGD</sequence>
<dbReference type="InterPro" id="IPR045191">
    <property type="entry name" value="MBR1/2-like"/>
</dbReference>
<dbReference type="InterPro" id="IPR013083">
    <property type="entry name" value="Znf_RING/FYVE/PHD"/>
</dbReference>
<feature type="compositionally biased region" description="Low complexity" evidence="9">
    <location>
        <begin position="70"/>
        <end position="85"/>
    </location>
</feature>
<evidence type="ECO:0000256" key="9">
    <source>
        <dbReference type="SAM" id="MobiDB-lite"/>
    </source>
</evidence>
<organism evidence="12 13">
    <name type="scientific">Stephanodiscus triporus</name>
    <dbReference type="NCBI Taxonomy" id="2934178"/>
    <lineage>
        <taxon>Eukaryota</taxon>
        <taxon>Sar</taxon>
        <taxon>Stramenopiles</taxon>
        <taxon>Ochrophyta</taxon>
        <taxon>Bacillariophyta</taxon>
        <taxon>Coscinodiscophyceae</taxon>
        <taxon>Thalassiosirophycidae</taxon>
        <taxon>Stephanodiscales</taxon>
        <taxon>Stephanodiscaceae</taxon>
        <taxon>Stephanodiscus</taxon>
    </lineage>
</organism>
<evidence type="ECO:0000313" key="12">
    <source>
        <dbReference type="EMBL" id="KAL3769972.1"/>
    </source>
</evidence>
<feature type="domain" description="RanBP2-type" evidence="11">
    <location>
        <begin position="298"/>
        <end position="327"/>
    </location>
</feature>
<evidence type="ECO:0000256" key="1">
    <source>
        <dbReference type="ARBA" id="ARBA00000900"/>
    </source>
</evidence>
<feature type="domain" description="RING-type" evidence="10">
    <location>
        <begin position="549"/>
        <end position="590"/>
    </location>
</feature>
<keyword evidence="3" id="KW-0808">Transferase</keyword>
<dbReference type="PANTHER" id="PTHR22937">
    <property type="entry name" value="E3 UBIQUITIN-PROTEIN LIGASE RNF165"/>
    <property type="match status" value="1"/>
</dbReference>
<comment type="catalytic activity">
    <reaction evidence="1">
        <text>S-ubiquitinyl-[E2 ubiquitin-conjugating enzyme]-L-cysteine + [acceptor protein]-L-lysine = [E2 ubiquitin-conjugating enzyme]-L-cysteine + N(6)-ubiquitinyl-[acceptor protein]-L-lysine.</text>
        <dbReference type="EC" id="2.3.2.27"/>
    </reaction>
</comment>
<dbReference type="PROSITE" id="PS50089">
    <property type="entry name" value="ZF_RING_2"/>
    <property type="match status" value="1"/>
</dbReference>
<keyword evidence="7" id="KW-0862">Zinc</keyword>
<gene>
    <name evidence="12" type="ORF">ACHAW5_004784</name>
</gene>
<dbReference type="SMART" id="SM00184">
    <property type="entry name" value="RING"/>
    <property type="match status" value="1"/>
</dbReference>
<protein>
    <recommendedName>
        <fullName evidence="2">RING-type E3 ubiquitin transferase</fullName>
        <ecNumber evidence="2">2.3.2.27</ecNumber>
    </recommendedName>
</protein>
<keyword evidence="6" id="KW-0833">Ubl conjugation pathway</keyword>
<feature type="compositionally biased region" description="Low complexity" evidence="9">
    <location>
        <begin position="224"/>
        <end position="238"/>
    </location>
</feature>
<feature type="compositionally biased region" description="Basic and acidic residues" evidence="9">
    <location>
        <begin position="91"/>
        <end position="112"/>
    </location>
</feature>
<evidence type="ECO:0000259" key="10">
    <source>
        <dbReference type="PROSITE" id="PS50089"/>
    </source>
</evidence>
<dbReference type="EC" id="2.3.2.27" evidence="2"/>
<comment type="caution">
    <text evidence="12">The sequence shown here is derived from an EMBL/GenBank/DDBJ whole genome shotgun (WGS) entry which is preliminary data.</text>
</comment>
<feature type="region of interest" description="Disordered" evidence="9">
    <location>
        <begin position="133"/>
        <end position="276"/>
    </location>
</feature>
<feature type="compositionally biased region" description="Basic and acidic residues" evidence="9">
    <location>
        <begin position="182"/>
        <end position="194"/>
    </location>
</feature>
<proteinExistence type="predicted"/>
<dbReference type="SMART" id="SM00547">
    <property type="entry name" value="ZnF_RBZ"/>
    <property type="match status" value="1"/>
</dbReference>
<dbReference type="PROSITE" id="PS01358">
    <property type="entry name" value="ZF_RANBP2_1"/>
    <property type="match status" value="1"/>
</dbReference>
<dbReference type="PANTHER" id="PTHR22937:SF65">
    <property type="entry name" value="E3 UBIQUITIN-PROTEIN LIGASE ARK2C"/>
    <property type="match status" value="1"/>
</dbReference>
<dbReference type="InterPro" id="IPR001841">
    <property type="entry name" value="Znf_RING"/>
</dbReference>
<dbReference type="GO" id="GO:0008270">
    <property type="term" value="F:zinc ion binding"/>
    <property type="evidence" value="ECO:0007669"/>
    <property type="project" value="UniProtKB-KW"/>
</dbReference>
<evidence type="ECO:0000256" key="5">
    <source>
        <dbReference type="ARBA" id="ARBA00022771"/>
    </source>
</evidence>
<reference evidence="12 13" key="1">
    <citation type="submission" date="2024-10" db="EMBL/GenBank/DDBJ databases">
        <title>Updated reference genomes for cyclostephanoid diatoms.</title>
        <authorList>
            <person name="Roberts W.R."/>
            <person name="Alverson A.J."/>
        </authorList>
    </citation>
    <scope>NUCLEOTIDE SEQUENCE [LARGE SCALE GENOMIC DNA]</scope>
    <source>
        <strain evidence="12 13">AJA276-08</strain>
    </source>
</reference>
<feature type="compositionally biased region" description="Basic residues" evidence="9">
    <location>
        <begin position="41"/>
        <end position="52"/>
    </location>
</feature>
<feature type="region of interest" description="Disordered" evidence="9">
    <location>
        <begin position="1"/>
        <end position="112"/>
    </location>
</feature>
<dbReference type="EMBL" id="JALLAZ020001641">
    <property type="protein sequence ID" value="KAL3769972.1"/>
    <property type="molecule type" value="Genomic_DNA"/>
</dbReference>